<protein>
    <recommendedName>
        <fullName evidence="4">Secreted protein</fullName>
    </recommendedName>
</protein>
<name>A0ABW5DZ62_9BACT</name>
<dbReference type="Proteomes" id="UP001597297">
    <property type="component" value="Unassembled WGS sequence"/>
</dbReference>
<evidence type="ECO:0000256" key="1">
    <source>
        <dbReference type="SAM" id="Phobius"/>
    </source>
</evidence>
<reference evidence="3" key="1">
    <citation type="journal article" date="2019" name="Int. J. Syst. Evol. Microbiol.">
        <title>The Global Catalogue of Microorganisms (GCM) 10K type strain sequencing project: providing services to taxonomists for standard genome sequencing and annotation.</title>
        <authorList>
            <consortium name="The Broad Institute Genomics Platform"/>
            <consortium name="The Broad Institute Genome Sequencing Center for Infectious Disease"/>
            <person name="Wu L."/>
            <person name="Ma J."/>
        </authorList>
    </citation>
    <scope>NUCLEOTIDE SEQUENCE [LARGE SCALE GENOMIC DNA]</scope>
    <source>
        <strain evidence="3">JCM 16545</strain>
    </source>
</reference>
<evidence type="ECO:0008006" key="4">
    <source>
        <dbReference type="Google" id="ProtNLM"/>
    </source>
</evidence>
<evidence type="ECO:0000313" key="2">
    <source>
        <dbReference type="EMBL" id="MFD2275366.1"/>
    </source>
</evidence>
<feature type="transmembrane region" description="Helical" evidence="1">
    <location>
        <begin position="12"/>
        <end position="31"/>
    </location>
</feature>
<accession>A0ABW5DZ62</accession>
<dbReference type="EMBL" id="JBHUJC010000004">
    <property type="protein sequence ID" value="MFD2275366.1"/>
    <property type="molecule type" value="Genomic_DNA"/>
</dbReference>
<proteinExistence type="predicted"/>
<evidence type="ECO:0000313" key="3">
    <source>
        <dbReference type="Proteomes" id="UP001597297"/>
    </source>
</evidence>
<keyword evidence="1" id="KW-0472">Membrane</keyword>
<keyword evidence="1" id="KW-1133">Transmembrane helix</keyword>
<sequence length="175" mass="19949">MSTLHKKRRIYFIATIIAFCGTSVLFIPSNVEGIYHAGSMIQSLDDSDHYVRVQDGRISIYSIGSEDEGFISGFYSNPKTPLKVTSASDQATNSLSSITYSAIAGIQTKGDENRFLIRTMPWNSINKVIRNIEVDHIYQDQDFIYKDYYDSNYKIKRQEKLPLPNKTLHPTTHRG</sequence>
<gene>
    <name evidence="2" type="ORF">ACFSQZ_02690</name>
</gene>
<comment type="caution">
    <text evidence="2">The sequence shown here is derived from an EMBL/GenBank/DDBJ whole genome shotgun (WGS) entry which is preliminary data.</text>
</comment>
<keyword evidence="1" id="KW-0812">Transmembrane</keyword>
<keyword evidence="3" id="KW-1185">Reference proteome</keyword>
<organism evidence="2 3">
    <name type="scientific">Rubritalea spongiae</name>
    <dbReference type="NCBI Taxonomy" id="430797"/>
    <lineage>
        <taxon>Bacteria</taxon>
        <taxon>Pseudomonadati</taxon>
        <taxon>Verrucomicrobiota</taxon>
        <taxon>Verrucomicrobiia</taxon>
        <taxon>Verrucomicrobiales</taxon>
        <taxon>Rubritaleaceae</taxon>
        <taxon>Rubritalea</taxon>
    </lineage>
</organism>